<evidence type="ECO:0008006" key="4">
    <source>
        <dbReference type="Google" id="ProtNLM"/>
    </source>
</evidence>
<name>A0ABR9F0W6_9GAMM</name>
<proteinExistence type="predicted"/>
<evidence type="ECO:0000313" key="3">
    <source>
        <dbReference type="Proteomes" id="UP001645039"/>
    </source>
</evidence>
<dbReference type="Proteomes" id="UP001645039">
    <property type="component" value="Unassembled WGS sequence"/>
</dbReference>
<accession>A0ABR9F0W6</accession>
<dbReference type="PROSITE" id="PS51257">
    <property type="entry name" value="PROKAR_LIPOPROTEIN"/>
    <property type="match status" value="1"/>
</dbReference>
<feature type="signal peptide" evidence="1">
    <location>
        <begin position="1"/>
        <end position="27"/>
    </location>
</feature>
<protein>
    <recommendedName>
        <fullName evidence="4">Lipoprotein</fullName>
    </recommendedName>
</protein>
<reference evidence="2 3" key="1">
    <citation type="submission" date="2020-07" db="EMBL/GenBank/DDBJ databases">
        <title>Halophilic bacteria isolated from french cheeses.</title>
        <authorList>
            <person name="Kothe C.I."/>
            <person name="Farah-Kraiem B."/>
            <person name="Renault P."/>
            <person name="Dridi B."/>
        </authorList>
    </citation>
    <scope>NUCLEOTIDE SEQUENCE [LARGE SCALE GENOMIC DNA]</scope>
    <source>
        <strain evidence="2 3">FME1</strain>
    </source>
</reference>
<gene>
    <name evidence="2" type="ORF">EI168_07730</name>
</gene>
<evidence type="ECO:0000256" key="1">
    <source>
        <dbReference type="SAM" id="SignalP"/>
    </source>
</evidence>
<organism evidence="2 3">
    <name type="scientific">Halomonas casei</name>
    <dbReference type="NCBI Taxonomy" id="2742613"/>
    <lineage>
        <taxon>Bacteria</taxon>
        <taxon>Pseudomonadati</taxon>
        <taxon>Pseudomonadota</taxon>
        <taxon>Gammaproteobacteria</taxon>
        <taxon>Oceanospirillales</taxon>
        <taxon>Halomonadaceae</taxon>
        <taxon>Halomonas</taxon>
    </lineage>
</organism>
<keyword evidence="1" id="KW-0732">Signal</keyword>
<feature type="chain" id="PRO_5045442690" description="Lipoprotein" evidence="1">
    <location>
        <begin position="28"/>
        <end position="215"/>
    </location>
</feature>
<dbReference type="EMBL" id="RRZD01000006">
    <property type="protein sequence ID" value="MBE0399999.1"/>
    <property type="molecule type" value="Genomic_DNA"/>
</dbReference>
<sequence length="215" mass="23317">MKKSTLAKSVAALSFLFLYGCSSSSLTAPSVRWVADFQTDEFTDESTCRVTVGSKYTSSSVYTYTGSLYPFVEKKEGEIRIGVMSGGGVKIPVGEVQLRIDQNPAWTISVDETPADLVPNASAQGSLASMSQHLTPEQQQALEQTYSATMAYTSKSLSPYTATTGQKADEILNQMVAGQKLIYRSVGFNQQGSNVGEYLLDESFTESLRQCGIHI</sequence>
<keyword evidence="3" id="KW-1185">Reference proteome</keyword>
<dbReference type="RefSeq" id="WP_096276282.1">
    <property type="nucleotide sequence ID" value="NZ_CP189763.1"/>
</dbReference>
<comment type="caution">
    <text evidence="2">The sequence shown here is derived from an EMBL/GenBank/DDBJ whole genome shotgun (WGS) entry which is preliminary data.</text>
</comment>
<evidence type="ECO:0000313" key="2">
    <source>
        <dbReference type="EMBL" id="MBE0399999.1"/>
    </source>
</evidence>